<dbReference type="Proteomes" id="UP000799767">
    <property type="component" value="Unassembled WGS sequence"/>
</dbReference>
<dbReference type="AlphaFoldDB" id="A0A6A6Q4Y4"/>
<protein>
    <recommendedName>
        <fullName evidence="3">F-box domain-containing protein</fullName>
    </recommendedName>
</protein>
<dbReference type="PANTHER" id="PTHR42085:SF1">
    <property type="entry name" value="F-BOX DOMAIN-CONTAINING PROTEIN"/>
    <property type="match status" value="1"/>
</dbReference>
<evidence type="ECO:0000313" key="2">
    <source>
        <dbReference type="Proteomes" id="UP000799767"/>
    </source>
</evidence>
<reference evidence="1" key="1">
    <citation type="journal article" date="2020" name="Stud. Mycol.">
        <title>101 Dothideomycetes genomes: a test case for predicting lifestyles and emergence of pathogens.</title>
        <authorList>
            <person name="Haridas S."/>
            <person name="Albert R."/>
            <person name="Binder M."/>
            <person name="Bloem J."/>
            <person name="Labutti K."/>
            <person name="Salamov A."/>
            <person name="Andreopoulos B."/>
            <person name="Baker S."/>
            <person name="Barry K."/>
            <person name="Bills G."/>
            <person name="Bluhm B."/>
            <person name="Cannon C."/>
            <person name="Castanera R."/>
            <person name="Culley D."/>
            <person name="Daum C."/>
            <person name="Ezra D."/>
            <person name="Gonzalez J."/>
            <person name="Henrissat B."/>
            <person name="Kuo A."/>
            <person name="Liang C."/>
            <person name="Lipzen A."/>
            <person name="Lutzoni F."/>
            <person name="Magnuson J."/>
            <person name="Mondo S."/>
            <person name="Nolan M."/>
            <person name="Ohm R."/>
            <person name="Pangilinan J."/>
            <person name="Park H.-J."/>
            <person name="Ramirez L."/>
            <person name="Alfaro M."/>
            <person name="Sun H."/>
            <person name="Tritt A."/>
            <person name="Yoshinaga Y."/>
            <person name="Zwiers L.-H."/>
            <person name="Turgeon B."/>
            <person name="Goodwin S."/>
            <person name="Spatafora J."/>
            <person name="Crous P."/>
            <person name="Grigoriev I."/>
        </authorList>
    </citation>
    <scope>NUCLEOTIDE SEQUENCE</scope>
    <source>
        <strain evidence="1">CBS 113389</strain>
    </source>
</reference>
<dbReference type="OrthoDB" id="3694708at2759"/>
<dbReference type="EMBL" id="MU001631">
    <property type="protein sequence ID" value="KAF2487064.1"/>
    <property type="molecule type" value="Genomic_DNA"/>
</dbReference>
<sequence length="204" mass="23270">MPVTTRSAQPTPKSFPLLHLPPELRNLIYTYVLIDPSSTTRIQLRDLHPPPLLSTSHQIRIEAAPIYFAHNTFVLTVCLSPRVPNREAPDTLRVHRVPIPPWIRTLPAPLHMRNVKVEIDYAFRWVVVTMAQKDGPMRVVEAWLHNGRQQLPVLGMGEKIQRFLDETLARKTDVEEEQAGLDFRDVVRVAGRMCGQWAGRIVPG</sequence>
<dbReference type="RefSeq" id="XP_033593633.1">
    <property type="nucleotide sequence ID" value="XM_033732165.1"/>
</dbReference>
<evidence type="ECO:0008006" key="3">
    <source>
        <dbReference type="Google" id="ProtNLM"/>
    </source>
</evidence>
<organism evidence="1 2">
    <name type="scientific">Neohortaea acidophila</name>
    <dbReference type="NCBI Taxonomy" id="245834"/>
    <lineage>
        <taxon>Eukaryota</taxon>
        <taxon>Fungi</taxon>
        <taxon>Dikarya</taxon>
        <taxon>Ascomycota</taxon>
        <taxon>Pezizomycotina</taxon>
        <taxon>Dothideomycetes</taxon>
        <taxon>Dothideomycetidae</taxon>
        <taxon>Mycosphaerellales</taxon>
        <taxon>Teratosphaeriaceae</taxon>
        <taxon>Neohortaea</taxon>
    </lineage>
</organism>
<evidence type="ECO:0000313" key="1">
    <source>
        <dbReference type="EMBL" id="KAF2487064.1"/>
    </source>
</evidence>
<accession>A0A6A6Q4Y4</accession>
<proteinExistence type="predicted"/>
<keyword evidence="2" id="KW-1185">Reference proteome</keyword>
<name>A0A6A6Q4Y4_9PEZI</name>
<dbReference type="PANTHER" id="PTHR42085">
    <property type="entry name" value="F-BOX DOMAIN-CONTAINING PROTEIN"/>
    <property type="match status" value="1"/>
</dbReference>
<dbReference type="InterPro" id="IPR038883">
    <property type="entry name" value="AN11006-like"/>
</dbReference>
<gene>
    <name evidence="1" type="ORF">BDY17DRAFT_288272</name>
</gene>
<dbReference type="GeneID" id="54473167"/>